<dbReference type="AlphaFoldDB" id="A0A921ZU60"/>
<evidence type="ECO:0000313" key="3">
    <source>
        <dbReference type="Proteomes" id="UP000791440"/>
    </source>
</evidence>
<protein>
    <submittedName>
        <fullName evidence="2">Uncharacterized protein</fullName>
    </submittedName>
</protein>
<evidence type="ECO:0000256" key="1">
    <source>
        <dbReference type="SAM" id="SignalP"/>
    </source>
</evidence>
<keyword evidence="1" id="KW-0732">Signal</keyword>
<organism evidence="2 3">
    <name type="scientific">Manduca sexta</name>
    <name type="common">Tobacco hawkmoth</name>
    <name type="synonym">Tobacco hornworm</name>
    <dbReference type="NCBI Taxonomy" id="7130"/>
    <lineage>
        <taxon>Eukaryota</taxon>
        <taxon>Metazoa</taxon>
        <taxon>Ecdysozoa</taxon>
        <taxon>Arthropoda</taxon>
        <taxon>Hexapoda</taxon>
        <taxon>Insecta</taxon>
        <taxon>Pterygota</taxon>
        <taxon>Neoptera</taxon>
        <taxon>Endopterygota</taxon>
        <taxon>Lepidoptera</taxon>
        <taxon>Glossata</taxon>
        <taxon>Ditrysia</taxon>
        <taxon>Bombycoidea</taxon>
        <taxon>Sphingidae</taxon>
        <taxon>Sphinginae</taxon>
        <taxon>Sphingini</taxon>
        <taxon>Manduca</taxon>
    </lineage>
</organism>
<dbReference type="Proteomes" id="UP000791440">
    <property type="component" value="Unassembled WGS sequence"/>
</dbReference>
<reference evidence="2" key="2">
    <citation type="submission" date="2020-12" db="EMBL/GenBank/DDBJ databases">
        <authorList>
            <person name="Kanost M."/>
        </authorList>
    </citation>
    <scope>NUCLEOTIDE SEQUENCE</scope>
</reference>
<accession>A0A921ZU60</accession>
<evidence type="ECO:0000313" key="2">
    <source>
        <dbReference type="EMBL" id="KAG6464038.1"/>
    </source>
</evidence>
<gene>
    <name evidence="2" type="ORF">O3G_MSEX014238</name>
</gene>
<feature type="signal peptide" evidence="1">
    <location>
        <begin position="1"/>
        <end position="19"/>
    </location>
</feature>
<feature type="chain" id="PRO_5037449844" evidence="1">
    <location>
        <begin position="20"/>
        <end position="292"/>
    </location>
</feature>
<comment type="caution">
    <text evidence="2">The sequence shown here is derived from an EMBL/GenBank/DDBJ whole genome shotgun (WGS) entry which is preliminary data.</text>
</comment>
<proteinExistence type="predicted"/>
<sequence>MNKLLVLFGLAALAEVVLGGPGLTVRFDVGLNMGTKFFIPVPHNRAMAEEKGWKKYERATKDRPLLKDMYCGESLTCCVLMDDNGYAGGFQTAYEKKKFKNPVFDWEIQGYTTWKVKVNGVEKEYWVITQYFVSDEYLAYSKEARKQSYDNSQLLQEQYVWFTGFHGKLYKVPVRGDKIPDAGFTEQNCIPWMGHHYYWNMTKDTECTDDNIHPYFPLVKSNRIVGAGSLTAGIMEFDKDETDYCEKPAKAAVQLIVNKGPQCLYDLAEKPGFTTMHVYYVDDPYWITCVFQ</sequence>
<keyword evidence="3" id="KW-1185">Reference proteome</keyword>
<reference evidence="2" key="1">
    <citation type="journal article" date="2016" name="Insect Biochem. Mol. Biol.">
        <title>Multifaceted biological insights from a draft genome sequence of the tobacco hornworm moth, Manduca sexta.</title>
        <authorList>
            <person name="Kanost M.R."/>
            <person name="Arrese E.L."/>
            <person name="Cao X."/>
            <person name="Chen Y.R."/>
            <person name="Chellapilla S."/>
            <person name="Goldsmith M.R."/>
            <person name="Grosse-Wilde E."/>
            <person name="Heckel D.G."/>
            <person name="Herndon N."/>
            <person name="Jiang H."/>
            <person name="Papanicolaou A."/>
            <person name="Qu J."/>
            <person name="Soulages J.L."/>
            <person name="Vogel H."/>
            <person name="Walters J."/>
            <person name="Waterhouse R.M."/>
            <person name="Ahn S.J."/>
            <person name="Almeida F.C."/>
            <person name="An C."/>
            <person name="Aqrawi P."/>
            <person name="Bretschneider A."/>
            <person name="Bryant W.B."/>
            <person name="Bucks S."/>
            <person name="Chao H."/>
            <person name="Chevignon G."/>
            <person name="Christen J.M."/>
            <person name="Clarke D.F."/>
            <person name="Dittmer N.T."/>
            <person name="Ferguson L.C.F."/>
            <person name="Garavelou S."/>
            <person name="Gordon K.H.J."/>
            <person name="Gunaratna R.T."/>
            <person name="Han Y."/>
            <person name="Hauser F."/>
            <person name="He Y."/>
            <person name="Heidel-Fischer H."/>
            <person name="Hirsh A."/>
            <person name="Hu Y."/>
            <person name="Jiang H."/>
            <person name="Kalra D."/>
            <person name="Klinner C."/>
            <person name="Konig C."/>
            <person name="Kovar C."/>
            <person name="Kroll A.R."/>
            <person name="Kuwar S.S."/>
            <person name="Lee S.L."/>
            <person name="Lehman R."/>
            <person name="Li K."/>
            <person name="Li Z."/>
            <person name="Liang H."/>
            <person name="Lovelace S."/>
            <person name="Lu Z."/>
            <person name="Mansfield J.H."/>
            <person name="McCulloch K.J."/>
            <person name="Mathew T."/>
            <person name="Morton B."/>
            <person name="Muzny D.M."/>
            <person name="Neunemann D."/>
            <person name="Ongeri F."/>
            <person name="Pauchet Y."/>
            <person name="Pu L.L."/>
            <person name="Pyrousis I."/>
            <person name="Rao X.J."/>
            <person name="Redding A."/>
            <person name="Roesel C."/>
            <person name="Sanchez-Gracia A."/>
            <person name="Schaack S."/>
            <person name="Shukla A."/>
            <person name="Tetreau G."/>
            <person name="Wang Y."/>
            <person name="Xiong G.H."/>
            <person name="Traut W."/>
            <person name="Walsh T.K."/>
            <person name="Worley K.C."/>
            <person name="Wu D."/>
            <person name="Wu W."/>
            <person name="Wu Y.Q."/>
            <person name="Zhang X."/>
            <person name="Zou Z."/>
            <person name="Zucker H."/>
            <person name="Briscoe A.D."/>
            <person name="Burmester T."/>
            <person name="Clem R.J."/>
            <person name="Feyereisen R."/>
            <person name="Grimmelikhuijzen C.J.P."/>
            <person name="Hamodrakas S.J."/>
            <person name="Hansson B.S."/>
            <person name="Huguet E."/>
            <person name="Jermiin L.S."/>
            <person name="Lan Q."/>
            <person name="Lehman H.K."/>
            <person name="Lorenzen M."/>
            <person name="Merzendorfer H."/>
            <person name="Michalopoulos I."/>
            <person name="Morton D.B."/>
            <person name="Muthukrishnan S."/>
            <person name="Oakeshott J.G."/>
            <person name="Palmer W."/>
            <person name="Park Y."/>
            <person name="Passarelli A.L."/>
            <person name="Rozas J."/>
            <person name="Schwartz L.M."/>
            <person name="Smith W."/>
            <person name="Southgate A."/>
            <person name="Vilcinskas A."/>
            <person name="Vogt R."/>
            <person name="Wang P."/>
            <person name="Werren J."/>
            <person name="Yu X.Q."/>
            <person name="Zhou J.J."/>
            <person name="Brown S.J."/>
            <person name="Scherer S.E."/>
            <person name="Richards S."/>
            <person name="Blissard G.W."/>
        </authorList>
    </citation>
    <scope>NUCLEOTIDE SEQUENCE</scope>
</reference>
<name>A0A921ZU60_MANSE</name>
<dbReference type="OrthoDB" id="7771330at2759"/>
<dbReference type="EMBL" id="JH669082">
    <property type="protein sequence ID" value="KAG6464038.1"/>
    <property type="molecule type" value="Genomic_DNA"/>
</dbReference>